<evidence type="ECO:0000256" key="1">
    <source>
        <dbReference type="ARBA" id="ARBA00009437"/>
    </source>
</evidence>
<dbReference type="Gene3D" id="1.10.10.10">
    <property type="entry name" value="Winged helix-like DNA-binding domain superfamily/Winged helix DNA-binding domain"/>
    <property type="match status" value="1"/>
</dbReference>
<proteinExistence type="inferred from homology"/>
<comment type="caution">
    <text evidence="6">The sequence shown here is derived from an EMBL/GenBank/DDBJ whole genome shotgun (WGS) entry which is preliminary data.</text>
</comment>
<evidence type="ECO:0000313" key="7">
    <source>
        <dbReference type="Proteomes" id="UP001204151"/>
    </source>
</evidence>
<dbReference type="Proteomes" id="UP001204151">
    <property type="component" value="Unassembled WGS sequence"/>
</dbReference>
<keyword evidence="2" id="KW-0805">Transcription regulation</keyword>
<dbReference type="InterPro" id="IPR036388">
    <property type="entry name" value="WH-like_DNA-bd_sf"/>
</dbReference>
<dbReference type="CDD" id="cd08421">
    <property type="entry name" value="PBP2_LTTR_like_1"/>
    <property type="match status" value="1"/>
</dbReference>
<reference evidence="6 7" key="1">
    <citation type="submission" date="2022-08" db="EMBL/GenBank/DDBJ databases">
        <title>Reclassification of Massilia species as members of the genera Telluria, Duganella, Pseudoduganella, Mokoshia gen. nov. and Zemynaea gen. nov. using orthogonal and non-orthogonal genome-based approaches.</title>
        <authorList>
            <person name="Bowman J.P."/>
        </authorList>
    </citation>
    <scope>NUCLEOTIDE SEQUENCE [LARGE SCALE GENOMIC DNA]</scope>
    <source>
        <strain evidence="6 7">JCM 31316</strain>
    </source>
</reference>
<feature type="domain" description="HTH lysR-type" evidence="5">
    <location>
        <begin position="1"/>
        <end position="60"/>
    </location>
</feature>
<dbReference type="InterPro" id="IPR036390">
    <property type="entry name" value="WH_DNA-bd_sf"/>
</dbReference>
<comment type="similarity">
    <text evidence="1">Belongs to the LysR transcriptional regulatory family.</text>
</comment>
<dbReference type="Pfam" id="PF00126">
    <property type="entry name" value="HTH_1"/>
    <property type="match status" value="1"/>
</dbReference>
<dbReference type="PROSITE" id="PS50931">
    <property type="entry name" value="HTH_LYSR"/>
    <property type="match status" value="1"/>
</dbReference>
<dbReference type="Pfam" id="PF03466">
    <property type="entry name" value="LysR_substrate"/>
    <property type="match status" value="1"/>
</dbReference>
<sequence>MRFDLVDLQLFLHVVDAGSITGGAARAHLALASSSERIQHMEAALGVPLLVRGRRGVQPTAAGLALQRHARLVFQQLARLRAELGEHAAGLKGQVRLLCNTAALSEYLPEALAGFMARHPDVDVDLEERLSSDIARAVREGGADLGIVADTVDLAGLDTFPFCTDRLVAVAPPALARTLVTQDGQAVAFARLVDFDHIALTGDSALFRYLSQQAERAGRTLRARVRLRSFDAVCRMVESGVGIGIVSEPAARRCARTMDIAVLALADAWAVRQLTLCMRSFDGLPRHAQQLVEELRA</sequence>
<accession>A0ABT1ZU84</accession>
<organism evidence="6 7">
    <name type="scientific">Massilia pinisoli</name>
    <dbReference type="NCBI Taxonomy" id="1772194"/>
    <lineage>
        <taxon>Bacteria</taxon>
        <taxon>Pseudomonadati</taxon>
        <taxon>Pseudomonadota</taxon>
        <taxon>Betaproteobacteria</taxon>
        <taxon>Burkholderiales</taxon>
        <taxon>Oxalobacteraceae</taxon>
        <taxon>Telluria group</taxon>
        <taxon>Massilia</taxon>
    </lineage>
</organism>
<dbReference type="SUPFAM" id="SSF53850">
    <property type="entry name" value="Periplasmic binding protein-like II"/>
    <property type="match status" value="1"/>
</dbReference>
<dbReference type="InterPro" id="IPR000847">
    <property type="entry name" value="LysR_HTH_N"/>
</dbReference>
<dbReference type="SUPFAM" id="SSF46785">
    <property type="entry name" value="Winged helix' DNA-binding domain"/>
    <property type="match status" value="1"/>
</dbReference>
<evidence type="ECO:0000256" key="2">
    <source>
        <dbReference type="ARBA" id="ARBA00023015"/>
    </source>
</evidence>
<dbReference type="InterPro" id="IPR005119">
    <property type="entry name" value="LysR_subst-bd"/>
</dbReference>
<evidence type="ECO:0000313" key="6">
    <source>
        <dbReference type="EMBL" id="MCS0583511.1"/>
    </source>
</evidence>
<dbReference type="InterPro" id="IPR050950">
    <property type="entry name" value="HTH-type_LysR_regulators"/>
</dbReference>
<evidence type="ECO:0000259" key="5">
    <source>
        <dbReference type="PROSITE" id="PS50931"/>
    </source>
</evidence>
<dbReference type="EMBL" id="JANUGW010000013">
    <property type="protein sequence ID" value="MCS0583511.1"/>
    <property type="molecule type" value="Genomic_DNA"/>
</dbReference>
<dbReference type="RefSeq" id="WP_258818091.1">
    <property type="nucleotide sequence ID" value="NZ_JANUGW010000013.1"/>
</dbReference>
<protein>
    <submittedName>
        <fullName evidence="6">LysR substrate-binding domain-containing protein</fullName>
    </submittedName>
</protein>
<dbReference type="PANTHER" id="PTHR30419:SF2">
    <property type="entry name" value="LYSR FAMILY TRANSCRIPTIONAL REGULATOR"/>
    <property type="match status" value="1"/>
</dbReference>
<keyword evidence="7" id="KW-1185">Reference proteome</keyword>
<dbReference type="Gene3D" id="3.40.190.290">
    <property type="match status" value="1"/>
</dbReference>
<keyword evidence="4" id="KW-0804">Transcription</keyword>
<gene>
    <name evidence="6" type="ORF">NX784_18120</name>
</gene>
<keyword evidence="3" id="KW-0238">DNA-binding</keyword>
<name>A0ABT1ZU84_9BURK</name>
<evidence type="ECO:0000256" key="4">
    <source>
        <dbReference type="ARBA" id="ARBA00023163"/>
    </source>
</evidence>
<dbReference type="PANTHER" id="PTHR30419">
    <property type="entry name" value="HTH-TYPE TRANSCRIPTIONAL REGULATOR YBHD"/>
    <property type="match status" value="1"/>
</dbReference>
<evidence type="ECO:0000256" key="3">
    <source>
        <dbReference type="ARBA" id="ARBA00023125"/>
    </source>
</evidence>